<keyword evidence="2" id="KW-0812">Transmembrane</keyword>
<accession>A0A927WJK3</accession>
<proteinExistence type="predicted"/>
<feature type="transmembrane region" description="Helical" evidence="2">
    <location>
        <begin position="6"/>
        <end position="24"/>
    </location>
</feature>
<protein>
    <submittedName>
        <fullName evidence="3">Uncharacterized protein</fullName>
    </submittedName>
</protein>
<evidence type="ECO:0000256" key="2">
    <source>
        <dbReference type="SAM" id="Phobius"/>
    </source>
</evidence>
<dbReference type="EMBL" id="SVCA01000005">
    <property type="protein sequence ID" value="MBE6085189.1"/>
    <property type="molecule type" value="Genomic_DNA"/>
</dbReference>
<sequence length="252" mass="28231">MKGLAVFLFLAGVVSLLVFLWRWFRKKDKKIFGIAGIVAIVLSVVLMPPPTPEEKAAMEAKQAQEAQEKANKAKAEQEPKEKADNNTETNSSPAEGKVEKNYDTLQTIFTQINTTTKPSDIDSVIANNNLAFTKQEYNGTPKNITYKIAYDKDVALQKYGKSGDYVSISFNANDGSVMTVEYHKNLTTALLYNYGIHWDFREKSPNNQYSGYYYQLDSTQTDGIEIKYSNGNTKKTSYHRVDSADSALSSIL</sequence>
<name>A0A927WJK3_SELRU</name>
<evidence type="ECO:0000256" key="1">
    <source>
        <dbReference type="SAM" id="MobiDB-lite"/>
    </source>
</evidence>
<dbReference type="AlphaFoldDB" id="A0A927WJK3"/>
<keyword evidence="2" id="KW-0472">Membrane</keyword>
<organism evidence="3 4">
    <name type="scientific">Selenomonas ruminantium</name>
    <dbReference type="NCBI Taxonomy" id="971"/>
    <lineage>
        <taxon>Bacteria</taxon>
        <taxon>Bacillati</taxon>
        <taxon>Bacillota</taxon>
        <taxon>Negativicutes</taxon>
        <taxon>Selenomonadales</taxon>
        <taxon>Selenomonadaceae</taxon>
        <taxon>Selenomonas</taxon>
    </lineage>
</organism>
<comment type="caution">
    <text evidence="3">The sequence shown here is derived from an EMBL/GenBank/DDBJ whole genome shotgun (WGS) entry which is preliminary data.</text>
</comment>
<dbReference type="RefSeq" id="WP_303669291.1">
    <property type="nucleotide sequence ID" value="NZ_SVCA01000005.1"/>
</dbReference>
<feature type="compositionally biased region" description="Basic and acidic residues" evidence="1">
    <location>
        <begin position="66"/>
        <end position="85"/>
    </location>
</feature>
<keyword evidence="2" id="KW-1133">Transmembrane helix</keyword>
<dbReference type="Proteomes" id="UP000772151">
    <property type="component" value="Unassembled WGS sequence"/>
</dbReference>
<reference evidence="3" key="1">
    <citation type="submission" date="2019-04" db="EMBL/GenBank/DDBJ databases">
        <title>Evolution of Biomass-Degrading Anaerobic Consortia Revealed by Metagenomics.</title>
        <authorList>
            <person name="Peng X."/>
        </authorList>
    </citation>
    <scope>NUCLEOTIDE SEQUENCE</scope>
    <source>
        <strain evidence="3">SIG242</strain>
    </source>
</reference>
<feature type="region of interest" description="Disordered" evidence="1">
    <location>
        <begin position="53"/>
        <end position="97"/>
    </location>
</feature>
<feature type="transmembrane region" description="Helical" evidence="2">
    <location>
        <begin position="31"/>
        <end position="48"/>
    </location>
</feature>
<gene>
    <name evidence="3" type="ORF">E7203_06970</name>
</gene>
<evidence type="ECO:0000313" key="3">
    <source>
        <dbReference type="EMBL" id="MBE6085189.1"/>
    </source>
</evidence>
<evidence type="ECO:0000313" key="4">
    <source>
        <dbReference type="Proteomes" id="UP000772151"/>
    </source>
</evidence>